<gene>
    <name evidence="1" type="ORF">PROFUN_00617</name>
</gene>
<dbReference type="InParanoid" id="A0A2P6NTZ1"/>
<comment type="caution">
    <text evidence="1">The sequence shown here is derived from an EMBL/GenBank/DDBJ whole genome shotgun (WGS) entry which is preliminary data.</text>
</comment>
<name>A0A2P6NTZ1_9EUKA</name>
<protein>
    <submittedName>
        <fullName evidence="1">Uncharacterized protein</fullName>
    </submittedName>
</protein>
<keyword evidence="2" id="KW-1185">Reference proteome</keyword>
<evidence type="ECO:0000313" key="1">
    <source>
        <dbReference type="EMBL" id="PRP87406.1"/>
    </source>
</evidence>
<accession>A0A2P6NTZ1</accession>
<reference evidence="1 2" key="1">
    <citation type="journal article" date="2018" name="Genome Biol. Evol.">
        <title>Multiple Roots of Fruiting Body Formation in Amoebozoa.</title>
        <authorList>
            <person name="Hillmann F."/>
            <person name="Forbes G."/>
            <person name="Novohradska S."/>
            <person name="Ferling I."/>
            <person name="Riege K."/>
            <person name="Groth M."/>
            <person name="Westermann M."/>
            <person name="Marz M."/>
            <person name="Spaller T."/>
            <person name="Winckler T."/>
            <person name="Schaap P."/>
            <person name="Glockner G."/>
        </authorList>
    </citation>
    <scope>NUCLEOTIDE SEQUENCE [LARGE SCALE GENOMIC DNA]</scope>
    <source>
        <strain evidence="1 2">Jena</strain>
    </source>
</reference>
<sequence length="87" mass="9724">MKQLHEPLPLYVKGLEKQGIDPCTPRMLSDKTSCLHLLMCPLLADVEVICVMIIHSLGQGITWGTNEGHTEDTLPELLGLKEHYDSK</sequence>
<evidence type="ECO:0000313" key="2">
    <source>
        <dbReference type="Proteomes" id="UP000241769"/>
    </source>
</evidence>
<dbReference type="EMBL" id="MDYQ01000020">
    <property type="protein sequence ID" value="PRP87406.1"/>
    <property type="molecule type" value="Genomic_DNA"/>
</dbReference>
<organism evidence="1 2">
    <name type="scientific">Planoprotostelium fungivorum</name>
    <dbReference type="NCBI Taxonomy" id="1890364"/>
    <lineage>
        <taxon>Eukaryota</taxon>
        <taxon>Amoebozoa</taxon>
        <taxon>Evosea</taxon>
        <taxon>Variosea</taxon>
        <taxon>Cavosteliida</taxon>
        <taxon>Cavosteliaceae</taxon>
        <taxon>Planoprotostelium</taxon>
    </lineage>
</organism>
<proteinExistence type="predicted"/>
<dbReference type="Proteomes" id="UP000241769">
    <property type="component" value="Unassembled WGS sequence"/>
</dbReference>
<dbReference type="AlphaFoldDB" id="A0A2P6NTZ1"/>